<evidence type="ECO:0000313" key="7">
    <source>
        <dbReference type="Proteomes" id="UP001144110"/>
    </source>
</evidence>
<evidence type="ECO:0000256" key="2">
    <source>
        <dbReference type="ARBA" id="ARBA00022723"/>
    </source>
</evidence>
<dbReference type="GO" id="GO:0051539">
    <property type="term" value="F:4 iron, 4 sulfur cluster binding"/>
    <property type="evidence" value="ECO:0007669"/>
    <property type="project" value="UniProtKB-KW"/>
</dbReference>
<dbReference type="Gene3D" id="1.10.1670.10">
    <property type="entry name" value="Helix-hairpin-Helix base-excision DNA repair enzymes (C-terminal)"/>
    <property type="match status" value="1"/>
</dbReference>
<dbReference type="Gene3D" id="1.10.340.30">
    <property type="entry name" value="Hypothetical protein, domain 2"/>
    <property type="match status" value="1"/>
</dbReference>
<dbReference type="PANTHER" id="PTHR10359:SF19">
    <property type="entry name" value="DNA REPAIR GLYCOSYLASE MJ1434-RELATED"/>
    <property type="match status" value="1"/>
</dbReference>
<proteinExistence type="predicted"/>
<evidence type="ECO:0000256" key="4">
    <source>
        <dbReference type="ARBA" id="ARBA00023014"/>
    </source>
</evidence>
<dbReference type="InterPro" id="IPR003265">
    <property type="entry name" value="HhH-GPD_domain"/>
</dbReference>
<dbReference type="PIRSF" id="PIRSF001435">
    <property type="entry name" value="Nth"/>
    <property type="match status" value="1"/>
</dbReference>
<dbReference type="SUPFAM" id="SSF48150">
    <property type="entry name" value="DNA-glycosylase"/>
    <property type="match status" value="1"/>
</dbReference>
<dbReference type="InterPro" id="IPR023170">
    <property type="entry name" value="HhH_base_excis_C"/>
</dbReference>
<keyword evidence="4" id="KW-0411">Iron-sulfur</keyword>
<dbReference type="EMBL" id="JAPHEG010000001">
    <property type="protein sequence ID" value="MDF2952800.1"/>
    <property type="molecule type" value="Genomic_DNA"/>
</dbReference>
<dbReference type="AlphaFoldDB" id="A0AAE3P2Z6"/>
<evidence type="ECO:0000256" key="3">
    <source>
        <dbReference type="ARBA" id="ARBA00023004"/>
    </source>
</evidence>
<comment type="caution">
    <text evidence="6">The sequence shown here is derived from an EMBL/GenBank/DDBJ whole genome shotgun (WGS) entry which is preliminary data.</text>
</comment>
<dbReference type="InterPro" id="IPR011257">
    <property type="entry name" value="DNA_glycosylase"/>
</dbReference>
<dbReference type="Pfam" id="PF00730">
    <property type="entry name" value="HhH-GPD"/>
    <property type="match status" value="1"/>
</dbReference>
<name>A0AAE3P2Z6_9BACT</name>
<keyword evidence="3" id="KW-0408">Iron</keyword>
<protein>
    <submittedName>
        <fullName evidence="6">3-Methyladenine DNA glycosylase</fullName>
    </submittedName>
</protein>
<evidence type="ECO:0000256" key="1">
    <source>
        <dbReference type="ARBA" id="ARBA00022485"/>
    </source>
</evidence>
<dbReference type="GO" id="GO:0006284">
    <property type="term" value="P:base-excision repair"/>
    <property type="evidence" value="ECO:0007669"/>
    <property type="project" value="InterPro"/>
</dbReference>
<reference evidence="6" key="1">
    <citation type="submission" date="2022-11" db="EMBL/GenBank/DDBJ databases">
        <title>Candidatus Alkanophaga archaea from heated hydrothermal vent sediment oxidize petroleum alkanes.</title>
        <authorList>
            <person name="Zehnle H."/>
            <person name="Laso-Perez R."/>
            <person name="Lipp J."/>
            <person name="Teske A."/>
            <person name="Wegener G."/>
        </authorList>
    </citation>
    <scope>NUCLEOTIDE SEQUENCE</scope>
    <source>
        <strain evidence="6">MCA70</strain>
    </source>
</reference>
<dbReference type="CDD" id="cd00056">
    <property type="entry name" value="ENDO3c"/>
    <property type="match status" value="1"/>
</dbReference>
<evidence type="ECO:0000259" key="5">
    <source>
        <dbReference type="SMART" id="SM00478"/>
    </source>
</evidence>
<gene>
    <name evidence="6" type="ORF">OD816_000045</name>
</gene>
<dbReference type="GO" id="GO:0046872">
    <property type="term" value="F:metal ion binding"/>
    <property type="evidence" value="ECO:0007669"/>
    <property type="project" value="UniProtKB-KW"/>
</dbReference>
<dbReference type="GO" id="GO:0003824">
    <property type="term" value="F:catalytic activity"/>
    <property type="evidence" value="ECO:0007669"/>
    <property type="project" value="InterPro"/>
</dbReference>
<accession>A0AAE3P2Z6</accession>
<dbReference type="PANTHER" id="PTHR10359">
    <property type="entry name" value="A/G-SPECIFIC ADENINE GLYCOSYLASE/ENDONUCLEASE III"/>
    <property type="match status" value="1"/>
</dbReference>
<feature type="domain" description="HhH-GPD" evidence="5">
    <location>
        <begin position="39"/>
        <end position="198"/>
    </location>
</feature>
<sequence>MKRASQVLYEIYESLYSYFGPQNWWPADTPFEVCVGAILTQNASWKNVKKAIENLKKKDLLEPFKIYEIPVEVLAQIIKPSGFYNIKAKRLKNFVKFLVENYQGNLDALFSKGLYEAREELFSIKGLGKETVDSILLYAGNLPIFVVDAYTYRILNRHSLIPEETTYDEIQALFMENLPHDPKLFNEFHALLVACGKNFCKKKVSLCTSCPLNHLRTYEVR</sequence>
<organism evidence="6 7">
    <name type="scientific">Candidatus Thermodesulfobacterium syntrophicum</name>
    <dbReference type="NCBI Taxonomy" id="3060442"/>
    <lineage>
        <taxon>Bacteria</taxon>
        <taxon>Pseudomonadati</taxon>
        <taxon>Thermodesulfobacteriota</taxon>
        <taxon>Thermodesulfobacteria</taxon>
        <taxon>Thermodesulfobacteriales</taxon>
        <taxon>Thermodesulfobacteriaceae</taxon>
        <taxon>Thermodesulfobacterium</taxon>
    </lineage>
</organism>
<dbReference type="SMART" id="SM00478">
    <property type="entry name" value="ENDO3c"/>
    <property type="match status" value="1"/>
</dbReference>
<keyword evidence="2" id="KW-0479">Metal-binding</keyword>
<evidence type="ECO:0000313" key="6">
    <source>
        <dbReference type="EMBL" id="MDF2952800.1"/>
    </source>
</evidence>
<dbReference type="Proteomes" id="UP001144110">
    <property type="component" value="Unassembled WGS sequence"/>
</dbReference>
<keyword evidence="1" id="KW-0004">4Fe-4S</keyword>